<keyword evidence="2" id="KW-0812">Transmembrane</keyword>
<reference evidence="3" key="2">
    <citation type="journal article" date="2021" name="PeerJ">
        <title>Extensive microbial diversity within the chicken gut microbiome revealed by metagenomics and culture.</title>
        <authorList>
            <person name="Gilroy R."/>
            <person name="Ravi A."/>
            <person name="Getino M."/>
            <person name="Pursley I."/>
            <person name="Horton D.L."/>
            <person name="Alikhan N.F."/>
            <person name="Baker D."/>
            <person name="Gharbi K."/>
            <person name="Hall N."/>
            <person name="Watson M."/>
            <person name="Adriaenssens E.M."/>
            <person name="Foster-Nyarko E."/>
            <person name="Jarju S."/>
            <person name="Secka A."/>
            <person name="Antonio M."/>
            <person name="Oren A."/>
            <person name="Chaudhuri R.R."/>
            <person name="La Ragione R."/>
            <person name="Hildebrand F."/>
            <person name="Pallen M.J."/>
        </authorList>
    </citation>
    <scope>NUCLEOTIDE SEQUENCE</scope>
    <source>
        <strain evidence="3">B3-4054</strain>
    </source>
</reference>
<dbReference type="AlphaFoldDB" id="A0A9D9HHF5"/>
<gene>
    <name evidence="3" type="ORF">IAA96_05800</name>
</gene>
<evidence type="ECO:0000256" key="1">
    <source>
        <dbReference type="SAM" id="MobiDB-lite"/>
    </source>
</evidence>
<sequence>EEFACRGIWIHPAAGQLPPETAFAFTAGCAARKILCGKMPFILPDHAAQNQEALSRAVAAGAFVPAPDALPGLPPKDAANLDALLSAGNRRPAGGTGRATPEIAAILQNGILETEADGLFRAETAGSPDLQPAENLIRKRFRKEDAVRKYRIPVIAAVIALAAVAGLISVQIENRRNLPTTENLTPREVAAGFYAGIAALRPEVPQAFARGKAAAHYTELTDTLSLSLKMRQALQPGNGWISPALFYAASRRGVPVSGTRPVYGITRLSLTGTGETPQTAEYLASFFLWVPLFDRASGQPAGEETRAAPVTVYRCRDRLHLDFVRDRWLITGIELLEQTALPVSRMQIEADAAKSAADAESALPCAPDPDSIAEAGRTTGFFPATAD</sequence>
<evidence type="ECO:0000313" key="3">
    <source>
        <dbReference type="EMBL" id="MBO8450603.1"/>
    </source>
</evidence>
<proteinExistence type="predicted"/>
<feature type="transmembrane region" description="Helical" evidence="2">
    <location>
        <begin position="150"/>
        <end position="170"/>
    </location>
</feature>
<organism evidence="3 4">
    <name type="scientific">Candidatus Avitreponema avistercoris</name>
    <dbReference type="NCBI Taxonomy" id="2840705"/>
    <lineage>
        <taxon>Bacteria</taxon>
        <taxon>Pseudomonadati</taxon>
        <taxon>Spirochaetota</taxon>
        <taxon>Spirochaetia</taxon>
        <taxon>Spirochaetales</taxon>
        <taxon>Candidatus Avitreponema</taxon>
    </lineage>
</organism>
<accession>A0A9D9HHF5</accession>
<reference evidence="3" key="1">
    <citation type="submission" date="2020-10" db="EMBL/GenBank/DDBJ databases">
        <authorList>
            <person name="Gilroy R."/>
        </authorList>
    </citation>
    <scope>NUCLEOTIDE SEQUENCE</scope>
    <source>
        <strain evidence="3">B3-4054</strain>
    </source>
</reference>
<name>A0A9D9HHF5_9SPIR</name>
<dbReference type="Proteomes" id="UP000823616">
    <property type="component" value="Unassembled WGS sequence"/>
</dbReference>
<keyword evidence="2" id="KW-0472">Membrane</keyword>
<protein>
    <submittedName>
        <fullName evidence="3">Uncharacterized protein</fullName>
    </submittedName>
</protein>
<feature type="non-terminal residue" evidence="3">
    <location>
        <position position="1"/>
    </location>
</feature>
<evidence type="ECO:0000313" key="4">
    <source>
        <dbReference type="Proteomes" id="UP000823616"/>
    </source>
</evidence>
<evidence type="ECO:0000256" key="2">
    <source>
        <dbReference type="SAM" id="Phobius"/>
    </source>
</evidence>
<comment type="caution">
    <text evidence="3">The sequence shown here is derived from an EMBL/GenBank/DDBJ whole genome shotgun (WGS) entry which is preliminary data.</text>
</comment>
<feature type="region of interest" description="Disordered" evidence="1">
    <location>
        <begin position="359"/>
        <end position="387"/>
    </location>
</feature>
<dbReference type="EMBL" id="JADIMS010000107">
    <property type="protein sequence ID" value="MBO8450603.1"/>
    <property type="molecule type" value="Genomic_DNA"/>
</dbReference>
<keyword evidence="2" id="KW-1133">Transmembrane helix</keyword>